<dbReference type="Pfam" id="PF00722">
    <property type="entry name" value="Glyco_hydro_16"/>
    <property type="match status" value="1"/>
</dbReference>
<dbReference type="EMBL" id="KF122097">
    <property type="protein sequence ID" value="AIA89391.1"/>
    <property type="molecule type" value="Genomic_DNA"/>
</dbReference>
<protein>
    <submittedName>
        <fullName evidence="4">CAZy families GH16 protein</fullName>
    </submittedName>
</protein>
<organism evidence="4">
    <name type="scientific">uncultured Sinorhizobium sp</name>
    <dbReference type="NCBI Taxonomy" id="215603"/>
    <lineage>
        <taxon>Bacteria</taxon>
        <taxon>Pseudomonadati</taxon>
        <taxon>Pseudomonadota</taxon>
        <taxon>Alphaproteobacteria</taxon>
        <taxon>Hyphomicrobiales</taxon>
        <taxon>Rhizobiaceae</taxon>
        <taxon>Sinorhizobium/Ensifer group</taxon>
        <taxon>Sinorhizobium</taxon>
        <taxon>environmental samples</taxon>
    </lineage>
</organism>
<dbReference type="SUPFAM" id="SSF49899">
    <property type="entry name" value="Concanavalin A-like lectins/glucanases"/>
    <property type="match status" value="1"/>
</dbReference>
<evidence type="ECO:0000256" key="2">
    <source>
        <dbReference type="SAM" id="SignalP"/>
    </source>
</evidence>
<comment type="similarity">
    <text evidence="1">Belongs to the glycosyl hydrolase 16 family.</text>
</comment>
<reference evidence="4" key="1">
    <citation type="journal article" date="2013" name="Environ. Microbiol.">
        <title>Seasonally variable intestinal metagenomes of the red palm weevil (Rhynchophorus ferrugineus).</title>
        <authorList>
            <person name="Jia S."/>
            <person name="Zhang X."/>
            <person name="Zhang G."/>
            <person name="Yin A."/>
            <person name="Zhang S."/>
            <person name="Li F."/>
            <person name="Wang L."/>
            <person name="Zhao D."/>
            <person name="Yun Q."/>
            <person name="Tala"/>
            <person name="Wang J."/>
            <person name="Sun G."/>
            <person name="Baabdullah M."/>
            <person name="Yu X."/>
            <person name="Hu S."/>
            <person name="Al-Mssallem I.S."/>
            <person name="Yu J."/>
        </authorList>
    </citation>
    <scope>NUCLEOTIDE SEQUENCE</scope>
</reference>
<dbReference type="InterPro" id="IPR013320">
    <property type="entry name" value="ConA-like_dom_sf"/>
</dbReference>
<feature type="chain" id="PRO_5005405875" evidence="2">
    <location>
        <begin position="21"/>
        <end position="109"/>
    </location>
</feature>
<dbReference type="GO" id="GO:0004553">
    <property type="term" value="F:hydrolase activity, hydrolyzing O-glycosyl compounds"/>
    <property type="evidence" value="ECO:0007669"/>
    <property type="project" value="InterPro"/>
</dbReference>
<dbReference type="InterPro" id="IPR000757">
    <property type="entry name" value="Beta-glucanase-like"/>
</dbReference>
<dbReference type="GO" id="GO:0005975">
    <property type="term" value="P:carbohydrate metabolic process"/>
    <property type="evidence" value="ECO:0007669"/>
    <property type="project" value="InterPro"/>
</dbReference>
<accession>A0A060C9J5</accession>
<dbReference type="Gene3D" id="2.60.120.200">
    <property type="match status" value="1"/>
</dbReference>
<evidence type="ECO:0000313" key="4">
    <source>
        <dbReference type="EMBL" id="AIA89391.1"/>
    </source>
</evidence>
<evidence type="ECO:0000256" key="1">
    <source>
        <dbReference type="ARBA" id="ARBA00006865"/>
    </source>
</evidence>
<sequence>MRMRFLAVPAWLGLFSPALADAPSFFEPFETLDMERWYISDGWSNGDHQSCLWSSENVRHVDNRIDLVLNDTPRKDRPFSCGELQSVAFYGYGTYEVRMKAAPAHSGMV</sequence>
<name>A0A060C9J5_9HYPH</name>
<feature type="non-terminal residue" evidence="4">
    <location>
        <position position="109"/>
    </location>
</feature>
<proteinExistence type="inferred from homology"/>
<feature type="signal peptide" evidence="2">
    <location>
        <begin position="1"/>
        <end position="20"/>
    </location>
</feature>
<keyword evidence="2" id="KW-0732">Signal</keyword>
<evidence type="ECO:0000259" key="3">
    <source>
        <dbReference type="PROSITE" id="PS51762"/>
    </source>
</evidence>
<dbReference type="PROSITE" id="PS51762">
    <property type="entry name" value="GH16_2"/>
    <property type="match status" value="1"/>
</dbReference>
<feature type="domain" description="GH16" evidence="3">
    <location>
        <begin position="9"/>
        <end position="109"/>
    </location>
</feature>
<dbReference type="AlphaFoldDB" id="A0A060C9J5"/>